<evidence type="ECO:0000256" key="9">
    <source>
        <dbReference type="ARBA" id="ARBA00023136"/>
    </source>
</evidence>
<dbReference type="AlphaFoldDB" id="A0A9J6PLF1"/>
<evidence type="ECO:0000313" key="20">
    <source>
        <dbReference type="EMBL" id="MCP1337463.1"/>
    </source>
</evidence>
<feature type="transmembrane region" description="Helical" evidence="17">
    <location>
        <begin position="125"/>
        <end position="148"/>
    </location>
</feature>
<comment type="similarity">
    <text evidence="2">Belongs to the cation diffusion facilitator (CDF) transporter (TC 2.A.4) family. FieF subfamily.</text>
</comment>
<evidence type="ECO:0000256" key="17">
    <source>
        <dbReference type="SAM" id="Phobius"/>
    </source>
</evidence>
<evidence type="ECO:0000313" key="21">
    <source>
        <dbReference type="Proteomes" id="UP001055804"/>
    </source>
</evidence>
<reference evidence="20" key="1">
    <citation type="submission" date="2022-06" db="EMBL/GenBank/DDBJ databases">
        <title>Isolation and Genomics of Futiania mangrovii gen. nov., sp. nov., a Rare and Metabolically-versatile member in the Class Alphaproteobacteria.</title>
        <authorList>
            <person name="Liu L."/>
            <person name="Huang W.-C."/>
            <person name="Pan J."/>
            <person name="Li J."/>
            <person name="Huang Y."/>
            <person name="Du H."/>
            <person name="Liu Y."/>
            <person name="Li M."/>
        </authorList>
    </citation>
    <scope>NUCLEOTIDE SEQUENCE</scope>
    <source>
        <strain evidence="20">FT118</strain>
    </source>
</reference>
<keyword evidence="9 17" id="KW-0472">Membrane</keyword>
<dbReference type="InterPro" id="IPR027469">
    <property type="entry name" value="Cation_efflux_TMD_sf"/>
</dbReference>
<evidence type="ECO:0000259" key="18">
    <source>
        <dbReference type="Pfam" id="PF01545"/>
    </source>
</evidence>
<dbReference type="GO" id="GO:0015086">
    <property type="term" value="F:cadmium ion transmembrane transporter activity"/>
    <property type="evidence" value="ECO:0007669"/>
    <property type="project" value="TreeGrafter"/>
</dbReference>
<keyword evidence="6 17" id="KW-0812">Transmembrane</keyword>
<dbReference type="Pfam" id="PF01545">
    <property type="entry name" value="Cation_efflux"/>
    <property type="match status" value="1"/>
</dbReference>
<keyword evidence="5" id="KW-0410">Iron transport</keyword>
<feature type="transmembrane region" description="Helical" evidence="17">
    <location>
        <begin position="25"/>
        <end position="47"/>
    </location>
</feature>
<organism evidence="20 21">
    <name type="scientific">Futiania mangrovi</name>
    <dbReference type="NCBI Taxonomy" id="2959716"/>
    <lineage>
        <taxon>Bacteria</taxon>
        <taxon>Pseudomonadati</taxon>
        <taxon>Pseudomonadota</taxon>
        <taxon>Alphaproteobacteria</taxon>
        <taxon>Futianiales</taxon>
        <taxon>Futianiaceae</taxon>
        <taxon>Futiania</taxon>
    </lineage>
</organism>
<keyword evidence="21" id="KW-1185">Reference proteome</keyword>
<dbReference type="Proteomes" id="UP001055804">
    <property type="component" value="Unassembled WGS sequence"/>
</dbReference>
<evidence type="ECO:0000256" key="16">
    <source>
        <dbReference type="SAM" id="MobiDB-lite"/>
    </source>
</evidence>
<dbReference type="InterPro" id="IPR002524">
    <property type="entry name" value="Cation_efflux"/>
</dbReference>
<dbReference type="GO" id="GO:0015341">
    <property type="term" value="F:zinc efflux antiporter activity"/>
    <property type="evidence" value="ECO:0007669"/>
    <property type="project" value="TreeGrafter"/>
</dbReference>
<sequence length="318" mass="34460">MTEIDAADARTGPANRKRRERLMRLATYASVASACFLILIKLGAWIATGSLAMLSSLIDSVLDAAASIVNLVAVRHALEPADHEHRFGHGKAEPLAGLGQAALIFGSALFLVFEAGGRLFAPVPVTQSTLGIVVIVVSIAVTLGLVLFQRHVVRVTKSVAIAADSLHYKGDLLMNAGVILALVLAGVFDMPIADPIIALMIAGYIANSAWSIVRQSLDQLMDKEFPEEDRARIRQIATSHREVEEIHDLRTRSSGTYSFIQFHLELDPHMTLARAHRISDEVEEMLQEAFPDADIFIHQDPAGSESAPDPDAPPRLPV</sequence>
<keyword evidence="8 17" id="KW-1133">Transmembrane helix</keyword>
<feature type="transmembrane region" description="Helical" evidence="17">
    <location>
        <begin position="172"/>
        <end position="190"/>
    </location>
</feature>
<dbReference type="InterPro" id="IPR036837">
    <property type="entry name" value="Cation_efflux_CTD_sf"/>
</dbReference>
<dbReference type="GO" id="GO:0005886">
    <property type="term" value="C:plasma membrane"/>
    <property type="evidence" value="ECO:0007669"/>
    <property type="project" value="UniProtKB-SubCell"/>
</dbReference>
<dbReference type="FunFam" id="1.20.1510.10:FF:000001">
    <property type="entry name" value="Ferrous-iron efflux pump FieF"/>
    <property type="match status" value="1"/>
</dbReference>
<dbReference type="EMBL" id="JAMZFT010000003">
    <property type="protein sequence ID" value="MCP1337463.1"/>
    <property type="molecule type" value="Genomic_DNA"/>
</dbReference>
<dbReference type="GO" id="GO:0006882">
    <property type="term" value="P:intracellular zinc ion homeostasis"/>
    <property type="evidence" value="ECO:0007669"/>
    <property type="project" value="TreeGrafter"/>
</dbReference>
<evidence type="ECO:0000256" key="15">
    <source>
        <dbReference type="ARBA" id="ARBA00072262"/>
    </source>
</evidence>
<keyword evidence="3" id="KW-0813">Transport</keyword>
<comment type="caution">
    <text evidence="20">The sequence shown here is derived from an EMBL/GenBank/DDBJ whole genome shotgun (WGS) entry which is preliminary data.</text>
</comment>
<dbReference type="SUPFAM" id="SSF160240">
    <property type="entry name" value="Cation efflux protein cytoplasmic domain-like"/>
    <property type="match status" value="1"/>
</dbReference>
<comment type="subcellular location">
    <subcellularLocation>
        <location evidence="1">Cell membrane</location>
        <topology evidence="1">Multi-pass membrane protein</topology>
    </subcellularLocation>
</comment>
<dbReference type="PANTHER" id="PTHR43840:SF41">
    <property type="entry name" value="CATION-EFFLUX PUMP FIEF"/>
    <property type="match status" value="1"/>
</dbReference>
<evidence type="ECO:0000256" key="8">
    <source>
        <dbReference type="ARBA" id="ARBA00022989"/>
    </source>
</evidence>
<comment type="catalytic activity">
    <reaction evidence="12">
        <text>Cd(2+)(in) + H(+)(out) = Cd(2+)(out) + H(+)(in)</text>
        <dbReference type="Rhea" id="RHEA:28739"/>
        <dbReference type="ChEBI" id="CHEBI:15378"/>
        <dbReference type="ChEBI" id="CHEBI:48775"/>
    </reaction>
</comment>
<evidence type="ECO:0000256" key="4">
    <source>
        <dbReference type="ARBA" id="ARBA00022475"/>
    </source>
</evidence>
<evidence type="ECO:0000256" key="1">
    <source>
        <dbReference type="ARBA" id="ARBA00004651"/>
    </source>
</evidence>
<feature type="transmembrane region" description="Helical" evidence="17">
    <location>
        <begin position="95"/>
        <end position="113"/>
    </location>
</feature>
<dbReference type="RefSeq" id="WP_269333428.1">
    <property type="nucleotide sequence ID" value="NZ_JAMZFT010000003.1"/>
</dbReference>
<keyword evidence="4" id="KW-1003">Cell membrane</keyword>
<keyword evidence="7" id="KW-0864">Zinc transport</keyword>
<evidence type="ECO:0000256" key="6">
    <source>
        <dbReference type="ARBA" id="ARBA00022692"/>
    </source>
</evidence>
<proteinExistence type="inferred from homology"/>
<dbReference type="SUPFAM" id="SSF161111">
    <property type="entry name" value="Cation efflux protein transmembrane domain-like"/>
    <property type="match status" value="1"/>
</dbReference>
<name>A0A9J6PLF1_9PROT</name>
<comment type="catalytic activity">
    <reaction evidence="10">
        <text>Fe(2+)(in) + H(+)(out) = Fe(2+)(out) + H(+)(in)</text>
        <dbReference type="Rhea" id="RHEA:29439"/>
        <dbReference type="ChEBI" id="CHEBI:15378"/>
        <dbReference type="ChEBI" id="CHEBI:29033"/>
    </reaction>
</comment>
<gene>
    <name evidence="20" type="ORF">NJQ99_13655</name>
</gene>
<dbReference type="FunFam" id="3.30.70.1350:FF:000002">
    <property type="entry name" value="Ferrous-iron efflux pump FieF"/>
    <property type="match status" value="1"/>
</dbReference>
<dbReference type="NCBIfam" id="TIGR01297">
    <property type="entry name" value="CDF"/>
    <property type="match status" value="1"/>
</dbReference>
<dbReference type="Pfam" id="PF16916">
    <property type="entry name" value="ZT_dimer"/>
    <property type="match status" value="1"/>
</dbReference>
<evidence type="ECO:0000256" key="7">
    <source>
        <dbReference type="ARBA" id="ARBA00022906"/>
    </source>
</evidence>
<evidence type="ECO:0000256" key="3">
    <source>
        <dbReference type="ARBA" id="ARBA00022448"/>
    </source>
</evidence>
<feature type="domain" description="Cation efflux protein cytoplasmic" evidence="19">
    <location>
        <begin position="226"/>
        <end position="301"/>
    </location>
</feature>
<dbReference type="PANTHER" id="PTHR43840">
    <property type="entry name" value="MITOCHONDRIAL METAL TRANSPORTER 1-RELATED"/>
    <property type="match status" value="1"/>
</dbReference>
<feature type="transmembrane region" description="Helical" evidence="17">
    <location>
        <begin position="196"/>
        <end position="213"/>
    </location>
</feature>
<keyword evidence="7" id="KW-0406">Ion transport</keyword>
<dbReference type="InterPro" id="IPR027470">
    <property type="entry name" value="Cation_efflux_CTD"/>
</dbReference>
<evidence type="ECO:0000256" key="12">
    <source>
        <dbReference type="ARBA" id="ARBA00050984"/>
    </source>
</evidence>
<evidence type="ECO:0000256" key="10">
    <source>
        <dbReference type="ARBA" id="ARBA00035584"/>
    </source>
</evidence>
<feature type="transmembrane region" description="Helical" evidence="17">
    <location>
        <begin position="53"/>
        <end position="74"/>
    </location>
</feature>
<dbReference type="InterPro" id="IPR050291">
    <property type="entry name" value="CDF_Transporter"/>
</dbReference>
<keyword evidence="7" id="KW-0862">Zinc</keyword>
<accession>A0A9J6PLF1</accession>
<comment type="catalytic activity">
    <reaction evidence="11">
        <text>Zn(2+)(in) + H(+)(out) = Zn(2+)(out) + H(+)(in)</text>
        <dbReference type="Rhea" id="RHEA:28839"/>
        <dbReference type="ChEBI" id="CHEBI:15378"/>
        <dbReference type="ChEBI" id="CHEBI:29105"/>
    </reaction>
</comment>
<evidence type="ECO:0000259" key="19">
    <source>
        <dbReference type="Pfam" id="PF16916"/>
    </source>
</evidence>
<evidence type="ECO:0000256" key="5">
    <source>
        <dbReference type="ARBA" id="ARBA00022496"/>
    </source>
</evidence>
<evidence type="ECO:0000256" key="14">
    <source>
        <dbReference type="ARBA" id="ARBA00068882"/>
    </source>
</evidence>
<dbReference type="GO" id="GO:0015093">
    <property type="term" value="F:ferrous iron transmembrane transporter activity"/>
    <property type="evidence" value="ECO:0007669"/>
    <property type="project" value="TreeGrafter"/>
</dbReference>
<evidence type="ECO:0000256" key="13">
    <source>
        <dbReference type="ARBA" id="ARBA00062926"/>
    </source>
</evidence>
<feature type="region of interest" description="Disordered" evidence="16">
    <location>
        <begin position="298"/>
        <end position="318"/>
    </location>
</feature>
<dbReference type="InterPro" id="IPR058533">
    <property type="entry name" value="Cation_efflux_TM"/>
</dbReference>
<dbReference type="Gene3D" id="3.30.70.1350">
    <property type="entry name" value="Cation efflux protein, cytoplasmic domain"/>
    <property type="match status" value="1"/>
</dbReference>
<evidence type="ECO:0000256" key="2">
    <source>
        <dbReference type="ARBA" id="ARBA00010212"/>
    </source>
</evidence>
<evidence type="ECO:0000256" key="11">
    <source>
        <dbReference type="ARBA" id="ARBA00047695"/>
    </source>
</evidence>
<keyword evidence="5" id="KW-0408">Iron</keyword>
<feature type="domain" description="Cation efflux protein transmembrane" evidence="18">
    <location>
        <begin position="29"/>
        <end position="221"/>
    </location>
</feature>
<dbReference type="Gene3D" id="1.20.1510.10">
    <property type="entry name" value="Cation efflux protein transmembrane domain"/>
    <property type="match status" value="1"/>
</dbReference>
<comment type="subunit">
    <text evidence="13">Homodimer. The subunits are held together in a parallel orientation through zinc binding at the interface of the cytoplasmic domains.</text>
</comment>
<protein>
    <recommendedName>
        <fullName evidence="15">Cation-efflux pump FieF</fullName>
    </recommendedName>
    <alternativeName>
        <fullName evidence="14">Protein p34</fullName>
    </alternativeName>
</protein>